<feature type="compositionally biased region" description="Polar residues" evidence="5">
    <location>
        <begin position="354"/>
        <end position="372"/>
    </location>
</feature>
<feature type="transmembrane region" description="Helical" evidence="6">
    <location>
        <begin position="152"/>
        <end position="170"/>
    </location>
</feature>
<dbReference type="PANTHER" id="PTHR12570:SF86">
    <property type="entry name" value="ADR321CP"/>
    <property type="match status" value="1"/>
</dbReference>
<feature type="compositionally biased region" description="Low complexity" evidence="5">
    <location>
        <begin position="490"/>
        <end position="504"/>
    </location>
</feature>
<sequence length="528" mass="57333">MGLLGGISSGGTIALGIFVGLLSTSVQSLGLTLQRKSHILEDEKGPHDVRRPPYRRRRWQIGMGMFIVANLLGSTVQISTLPLPVLSTLQAAGLVFNSICASLILSEPFTSWSLSGTLLVTTGAILIAIFGAIPEPAHDLKELLELLGRRPYVIWMIFQALFVISLALAIDIVNNVSSISHDARFRLARGITYGVISGDLSAHALLFAKSSVELVIKTVAGRNQFAHWESWAIVMALITLALCQLYYLHRGLKLVSTSVLYPLVFCVYNIIAILDGLIYFNQTSLISPLRACLITLGTIILLSGVLALSWRLSDEQHTPGVGQSSLAPGLGLVEDTEGEEESLLGSDHAVAGENGQSTYQTFPTNGETTPMTPSRKRSSRWAERAEIWGELEDRDEPGSPSNRRRSSTMPGFSESSPLLAQRRSLPGAVGEESGPSTETSPRRLTRRRRKSTGFPGLVARRQLRHRSSTTSETLGSLLTLGWWRNRGRQSSYGGSSAGDSSYRSSYRDNRDLGRDDGARGGRTGDSAV</sequence>
<name>A0A9P9FS51_9HYPO</name>
<accession>A0A9P9FS51</accession>
<evidence type="ECO:0000256" key="2">
    <source>
        <dbReference type="ARBA" id="ARBA00022692"/>
    </source>
</evidence>
<feature type="compositionally biased region" description="Basic and acidic residues" evidence="5">
    <location>
        <begin position="505"/>
        <end position="519"/>
    </location>
</feature>
<feature type="compositionally biased region" description="Polar residues" evidence="5">
    <location>
        <begin position="407"/>
        <end position="418"/>
    </location>
</feature>
<dbReference type="GO" id="GO:0016020">
    <property type="term" value="C:membrane"/>
    <property type="evidence" value="ECO:0007669"/>
    <property type="project" value="UniProtKB-SubCell"/>
</dbReference>
<dbReference type="Proteomes" id="UP000738349">
    <property type="component" value="Unassembled WGS sequence"/>
</dbReference>
<feature type="transmembrane region" description="Helical" evidence="6">
    <location>
        <begin position="228"/>
        <end position="248"/>
    </location>
</feature>
<feature type="transmembrane region" description="Helical" evidence="6">
    <location>
        <begin position="112"/>
        <end position="132"/>
    </location>
</feature>
<feature type="transmembrane region" description="Helical" evidence="6">
    <location>
        <begin position="260"/>
        <end position="280"/>
    </location>
</feature>
<dbReference type="Gene3D" id="1.10.3730.20">
    <property type="match status" value="1"/>
</dbReference>
<dbReference type="Pfam" id="PF05653">
    <property type="entry name" value="Mg_trans_NIPA"/>
    <property type="match status" value="1"/>
</dbReference>
<gene>
    <name evidence="7" type="ORF">EDB81DRAFT_632553</name>
</gene>
<dbReference type="PANTHER" id="PTHR12570">
    <property type="match status" value="1"/>
</dbReference>
<comment type="subcellular location">
    <subcellularLocation>
        <location evidence="1">Membrane</location>
        <topology evidence="1">Multi-pass membrane protein</topology>
    </subcellularLocation>
</comment>
<keyword evidence="3 6" id="KW-1133">Transmembrane helix</keyword>
<evidence type="ECO:0000256" key="6">
    <source>
        <dbReference type="SAM" id="Phobius"/>
    </source>
</evidence>
<feature type="transmembrane region" description="Helical" evidence="6">
    <location>
        <begin position="85"/>
        <end position="105"/>
    </location>
</feature>
<organism evidence="7 8">
    <name type="scientific">Dactylonectria macrodidyma</name>
    <dbReference type="NCBI Taxonomy" id="307937"/>
    <lineage>
        <taxon>Eukaryota</taxon>
        <taxon>Fungi</taxon>
        <taxon>Dikarya</taxon>
        <taxon>Ascomycota</taxon>
        <taxon>Pezizomycotina</taxon>
        <taxon>Sordariomycetes</taxon>
        <taxon>Hypocreomycetidae</taxon>
        <taxon>Hypocreales</taxon>
        <taxon>Nectriaceae</taxon>
        <taxon>Dactylonectria</taxon>
    </lineage>
</organism>
<feature type="region of interest" description="Disordered" evidence="5">
    <location>
        <begin position="486"/>
        <end position="528"/>
    </location>
</feature>
<dbReference type="InterPro" id="IPR037185">
    <property type="entry name" value="EmrE-like"/>
</dbReference>
<feature type="region of interest" description="Disordered" evidence="5">
    <location>
        <begin position="349"/>
        <end position="471"/>
    </location>
</feature>
<feature type="transmembrane region" description="Helical" evidence="6">
    <location>
        <begin position="286"/>
        <end position="308"/>
    </location>
</feature>
<evidence type="ECO:0000313" key="7">
    <source>
        <dbReference type="EMBL" id="KAH7175455.1"/>
    </source>
</evidence>
<dbReference type="SUPFAM" id="SSF103481">
    <property type="entry name" value="Multidrug resistance efflux transporter EmrE"/>
    <property type="match status" value="1"/>
</dbReference>
<evidence type="ECO:0000256" key="1">
    <source>
        <dbReference type="ARBA" id="ARBA00004141"/>
    </source>
</evidence>
<evidence type="ECO:0000256" key="3">
    <source>
        <dbReference type="ARBA" id="ARBA00022989"/>
    </source>
</evidence>
<protein>
    <recommendedName>
        <fullName evidence="9">DUF803 domain-containing protein</fullName>
    </recommendedName>
</protein>
<keyword evidence="8" id="KW-1185">Reference proteome</keyword>
<keyword evidence="2 6" id="KW-0812">Transmembrane</keyword>
<dbReference type="AlphaFoldDB" id="A0A9P9FS51"/>
<proteinExistence type="predicted"/>
<comment type="caution">
    <text evidence="7">The sequence shown here is derived from an EMBL/GenBank/DDBJ whole genome shotgun (WGS) entry which is preliminary data.</text>
</comment>
<dbReference type="GO" id="GO:0015095">
    <property type="term" value="F:magnesium ion transmembrane transporter activity"/>
    <property type="evidence" value="ECO:0007669"/>
    <property type="project" value="InterPro"/>
</dbReference>
<reference evidence="7" key="1">
    <citation type="journal article" date="2021" name="Nat. Commun.">
        <title>Genetic determinants of endophytism in the Arabidopsis root mycobiome.</title>
        <authorList>
            <person name="Mesny F."/>
            <person name="Miyauchi S."/>
            <person name="Thiergart T."/>
            <person name="Pickel B."/>
            <person name="Atanasova L."/>
            <person name="Karlsson M."/>
            <person name="Huettel B."/>
            <person name="Barry K.W."/>
            <person name="Haridas S."/>
            <person name="Chen C."/>
            <person name="Bauer D."/>
            <person name="Andreopoulos W."/>
            <person name="Pangilinan J."/>
            <person name="LaButti K."/>
            <person name="Riley R."/>
            <person name="Lipzen A."/>
            <person name="Clum A."/>
            <person name="Drula E."/>
            <person name="Henrissat B."/>
            <person name="Kohler A."/>
            <person name="Grigoriev I.V."/>
            <person name="Martin F.M."/>
            <person name="Hacquard S."/>
        </authorList>
    </citation>
    <scope>NUCLEOTIDE SEQUENCE</scope>
    <source>
        <strain evidence="7">MPI-CAGE-AT-0147</strain>
    </source>
</reference>
<evidence type="ECO:0000256" key="4">
    <source>
        <dbReference type="ARBA" id="ARBA00023136"/>
    </source>
</evidence>
<evidence type="ECO:0000313" key="8">
    <source>
        <dbReference type="Proteomes" id="UP000738349"/>
    </source>
</evidence>
<feature type="transmembrane region" description="Helical" evidence="6">
    <location>
        <begin position="59"/>
        <end position="79"/>
    </location>
</feature>
<dbReference type="EMBL" id="JAGMUV010000001">
    <property type="protein sequence ID" value="KAH7175455.1"/>
    <property type="molecule type" value="Genomic_DNA"/>
</dbReference>
<keyword evidence="4 6" id="KW-0472">Membrane</keyword>
<feature type="transmembrane region" description="Helical" evidence="6">
    <location>
        <begin position="12"/>
        <end position="33"/>
    </location>
</feature>
<evidence type="ECO:0008006" key="9">
    <source>
        <dbReference type="Google" id="ProtNLM"/>
    </source>
</evidence>
<dbReference type="InterPro" id="IPR008521">
    <property type="entry name" value="Mg_trans_NIPA"/>
</dbReference>
<evidence type="ECO:0000256" key="5">
    <source>
        <dbReference type="SAM" id="MobiDB-lite"/>
    </source>
</evidence>
<dbReference type="OrthoDB" id="2504919at2759"/>